<proteinExistence type="predicted"/>
<evidence type="ECO:0000313" key="3">
    <source>
        <dbReference type="Proteomes" id="UP000245207"/>
    </source>
</evidence>
<sequence>MGPKSRSRMNKTSLSVPGSSSLHAELFSSSKDLECRFLMEAMWNQHIQKTRDFWQQQHQHNIAVEDFIRTTSSNPPSFPQFPVHIYEFPTLDNNNDSGFHNIQGIQDFWQYQHQHNIVAKEYFHNMSINNPSFPPFPTHIYESSTSESDDSDCSTLTS</sequence>
<accession>A0A2U1LIH0</accession>
<comment type="caution">
    <text evidence="2">The sequence shown here is derived from an EMBL/GenBank/DDBJ whole genome shotgun (WGS) entry which is preliminary data.</text>
</comment>
<feature type="region of interest" description="Disordered" evidence="1">
    <location>
        <begin position="139"/>
        <end position="158"/>
    </location>
</feature>
<gene>
    <name evidence="2" type="ORF">CTI12_AA482870</name>
</gene>
<protein>
    <submittedName>
        <fullName evidence="2">Uncharacterized protein</fullName>
    </submittedName>
</protein>
<dbReference type="Proteomes" id="UP000245207">
    <property type="component" value="Unassembled WGS sequence"/>
</dbReference>
<keyword evidence="3" id="KW-1185">Reference proteome</keyword>
<organism evidence="2 3">
    <name type="scientific">Artemisia annua</name>
    <name type="common">Sweet wormwood</name>
    <dbReference type="NCBI Taxonomy" id="35608"/>
    <lineage>
        <taxon>Eukaryota</taxon>
        <taxon>Viridiplantae</taxon>
        <taxon>Streptophyta</taxon>
        <taxon>Embryophyta</taxon>
        <taxon>Tracheophyta</taxon>
        <taxon>Spermatophyta</taxon>
        <taxon>Magnoliopsida</taxon>
        <taxon>eudicotyledons</taxon>
        <taxon>Gunneridae</taxon>
        <taxon>Pentapetalae</taxon>
        <taxon>asterids</taxon>
        <taxon>campanulids</taxon>
        <taxon>Asterales</taxon>
        <taxon>Asteraceae</taxon>
        <taxon>Asteroideae</taxon>
        <taxon>Anthemideae</taxon>
        <taxon>Artemisiinae</taxon>
        <taxon>Artemisia</taxon>
    </lineage>
</organism>
<evidence type="ECO:0000256" key="1">
    <source>
        <dbReference type="SAM" id="MobiDB-lite"/>
    </source>
</evidence>
<dbReference type="EMBL" id="PKPP01009203">
    <property type="protein sequence ID" value="PWA48803.1"/>
    <property type="molecule type" value="Genomic_DNA"/>
</dbReference>
<reference evidence="2 3" key="1">
    <citation type="journal article" date="2018" name="Mol. Plant">
        <title>The genome of Artemisia annua provides insight into the evolution of Asteraceae family and artemisinin biosynthesis.</title>
        <authorList>
            <person name="Shen Q."/>
            <person name="Zhang L."/>
            <person name="Liao Z."/>
            <person name="Wang S."/>
            <person name="Yan T."/>
            <person name="Shi P."/>
            <person name="Liu M."/>
            <person name="Fu X."/>
            <person name="Pan Q."/>
            <person name="Wang Y."/>
            <person name="Lv Z."/>
            <person name="Lu X."/>
            <person name="Zhang F."/>
            <person name="Jiang W."/>
            <person name="Ma Y."/>
            <person name="Chen M."/>
            <person name="Hao X."/>
            <person name="Li L."/>
            <person name="Tang Y."/>
            <person name="Lv G."/>
            <person name="Zhou Y."/>
            <person name="Sun X."/>
            <person name="Brodelius P.E."/>
            <person name="Rose J.K.C."/>
            <person name="Tang K."/>
        </authorList>
    </citation>
    <scope>NUCLEOTIDE SEQUENCE [LARGE SCALE GENOMIC DNA]</scope>
    <source>
        <strain evidence="3">cv. Huhao1</strain>
        <tissue evidence="2">Leaf</tissue>
    </source>
</reference>
<evidence type="ECO:0000313" key="2">
    <source>
        <dbReference type="EMBL" id="PWA48803.1"/>
    </source>
</evidence>
<dbReference type="AlphaFoldDB" id="A0A2U1LIH0"/>
<name>A0A2U1LIH0_ARTAN</name>